<keyword evidence="2" id="KW-0067">ATP-binding</keyword>
<evidence type="ECO:0000256" key="2">
    <source>
        <dbReference type="ARBA" id="ARBA00022840"/>
    </source>
</evidence>
<evidence type="ECO:0000313" key="3">
    <source>
        <dbReference type="Proteomes" id="UP000095280"/>
    </source>
</evidence>
<organism evidence="3 4">
    <name type="scientific">Macrostomum lignano</name>
    <dbReference type="NCBI Taxonomy" id="282301"/>
    <lineage>
        <taxon>Eukaryota</taxon>
        <taxon>Metazoa</taxon>
        <taxon>Spiralia</taxon>
        <taxon>Lophotrochozoa</taxon>
        <taxon>Platyhelminthes</taxon>
        <taxon>Rhabditophora</taxon>
        <taxon>Macrostomorpha</taxon>
        <taxon>Macrostomida</taxon>
        <taxon>Macrostomidae</taxon>
        <taxon>Macrostomum</taxon>
    </lineage>
</organism>
<name>A0A1I8F3Y6_9PLAT</name>
<dbReference type="GO" id="GO:0005524">
    <property type="term" value="F:ATP binding"/>
    <property type="evidence" value="ECO:0007669"/>
    <property type="project" value="UniProtKB-KW"/>
</dbReference>
<dbReference type="AlphaFoldDB" id="A0A1I8F3Y6"/>
<protein>
    <submittedName>
        <fullName evidence="4">RanBD1 domain-containing protein</fullName>
    </submittedName>
</protein>
<dbReference type="PANTHER" id="PTHR11815:SF1">
    <property type="entry name" value="SUCCINATE--COA LIGASE [ADP-FORMING] SUBUNIT BETA, MITOCHONDRIAL"/>
    <property type="match status" value="1"/>
</dbReference>
<dbReference type="PANTHER" id="PTHR11815">
    <property type="entry name" value="SUCCINYL-COA SYNTHETASE BETA CHAIN"/>
    <property type="match status" value="1"/>
</dbReference>
<dbReference type="WBParaSite" id="maker-unitig_19660-snap-gene-0.6-mRNA-1">
    <property type="protein sequence ID" value="maker-unitig_19660-snap-gene-0.6-mRNA-1"/>
    <property type="gene ID" value="maker-unitig_19660-snap-gene-0.6"/>
</dbReference>
<accession>A0A1I8F3Y6</accession>
<keyword evidence="3" id="KW-1185">Reference proteome</keyword>
<reference evidence="4" key="1">
    <citation type="submission" date="2016-11" db="UniProtKB">
        <authorList>
            <consortium name="WormBaseParasite"/>
        </authorList>
    </citation>
    <scope>IDENTIFICATION</scope>
</reference>
<dbReference type="SUPFAM" id="SSF56059">
    <property type="entry name" value="Glutathione synthetase ATP-binding domain-like"/>
    <property type="match status" value="1"/>
</dbReference>
<dbReference type="GO" id="GO:0006099">
    <property type="term" value="P:tricarboxylic acid cycle"/>
    <property type="evidence" value="ECO:0007669"/>
    <property type="project" value="UniProtKB-KW"/>
</dbReference>
<keyword evidence="1" id="KW-0816">Tricarboxylic acid cycle</keyword>
<proteinExistence type="predicted"/>
<sequence length="235" mass="26305">AGRRPRHKASGTCGLKGWRERCLQSRGGFAIVSAQSAEPQDLHASRECDAGRRWLHRDWCGRGAKVLQTEFYFGITMDRKHRGPVLIGSSQGGVKHESRSPRRIRGLIYLLCRSKEAGQYIVKDVRLVQSSDATLIEINPSLRTTRRRYCAWLKMNFDANSEFRQPEIFFTARLEPEDERDVRAEKAGLKLHLPGKKNWQKNQSAAWCNGAGHLSCSGGSPPNFADVAAGATSQI</sequence>
<dbReference type="GO" id="GO:0006104">
    <property type="term" value="P:succinyl-CoA metabolic process"/>
    <property type="evidence" value="ECO:0007669"/>
    <property type="project" value="TreeGrafter"/>
</dbReference>
<dbReference type="GO" id="GO:0005739">
    <property type="term" value="C:mitochondrion"/>
    <property type="evidence" value="ECO:0007669"/>
    <property type="project" value="TreeGrafter"/>
</dbReference>
<dbReference type="GO" id="GO:0004775">
    <property type="term" value="F:succinate-CoA ligase (ADP-forming) activity"/>
    <property type="evidence" value="ECO:0007669"/>
    <property type="project" value="TreeGrafter"/>
</dbReference>
<evidence type="ECO:0000256" key="1">
    <source>
        <dbReference type="ARBA" id="ARBA00022532"/>
    </source>
</evidence>
<dbReference type="Gene3D" id="3.30.470.20">
    <property type="entry name" value="ATP-grasp fold, B domain"/>
    <property type="match status" value="2"/>
</dbReference>
<keyword evidence="2" id="KW-0547">Nucleotide-binding</keyword>
<evidence type="ECO:0000313" key="4">
    <source>
        <dbReference type="WBParaSite" id="maker-unitig_19660-snap-gene-0.6-mRNA-1"/>
    </source>
</evidence>
<dbReference type="Proteomes" id="UP000095280">
    <property type="component" value="Unplaced"/>
</dbReference>
<dbReference type="GO" id="GO:0042709">
    <property type="term" value="C:succinate-CoA ligase complex"/>
    <property type="evidence" value="ECO:0007669"/>
    <property type="project" value="TreeGrafter"/>
</dbReference>